<dbReference type="EC" id="2.3.1.-" evidence="2"/>
<comment type="caution">
    <text evidence="2">The sequence shown here is derived from an EMBL/GenBank/DDBJ whole genome shotgun (WGS) entry which is preliminary data.</text>
</comment>
<dbReference type="PROSITE" id="PS51186">
    <property type="entry name" value="GNAT"/>
    <property type="match status" value="1"/>
</dbReference>
<dbReference type="InterPro" id="IPR000182">
    <property type="entry name" value="GNAT_dom"/>
</dbReference>
<evidence type="ECO:0000313" key="3">
    <source>
        <dbReference type="Proteomes" id="UP001139012"/>
    </source>
</evidence>
<dbReference type="Proteomes" id="UP001139012">
    <property type="component" value="Unassembled WGS sequence"/>
</dbReference>
<protein>
    <submittedName>
        <fullName evidence="2">GNAT family N-acetyltransferase</fullName>
        <ecNumber evidence="2">2.3.1.-</ecNumber>
    </submittedName>
</protein>
<dbReference type="Pfam" id="PF00583">
    <property type="entry name" value="Acetyltransf_1"/>
    <property type="match status" value="1"/>
</dbReference>
<dbReference type="SUPFAM" id="SSF55729">
    <property type="entry name" value="Acyl-CoA N-acyltransferases (Nat)"/>
    <property type="match status" value="1"/>
</dbReference>
<reference evidence="2" key="1">
    <citation type="submission" date="2022-01" db="EMBL/GenBank/DDBJ databases">
        <title>Genome sequnece data of strain Bradyrhizobium sp. nov.</title>
        <authorList>
            <person name="Zhang J."/>
        </authorList>
    </citation>
    <scope>NUCLEOTIDE SEQUENCE</scope>
    <source>
        <strain evidence="2">WYCCWR 12774</strain>
    </source>
</reference>
<sequence>MHKAHLWGMYVRQQAGRAGVGRHLVDTVIAHAAKHVEKLQLSVMSKNEAALRLYKTTGFVEYGREVKAFKQNGQYFDEVLMELFLDGSNK</sequence>
<dbReference type="InterPro" id="IPR016181">
    <property type="entry name" value="Acyl_CoA_acyltransferase"/>
</dbReference>
<dbReference type="GO" id="GO:0016746">
    <property type="term" value="F:acyltransferase activity"/>
    <property type="evidence" value="ECO:0007669"/>
    <property type="project" value="UniProtKB-KW"/>
</dbReference>
<proteinExistence type="predicted"/>
<evidence type="ECO:0000259" key="1">
    <source>
        <dbReference type="PROSITE" id="PS51186"/>
    </source>
</evidence>
<keyword evidence="2" id="KW-0012">Acyltransferase</keyword>
<dbReference type="Gene3D" id="3.40.630.30">
    <property type="match status" value="1"/>
</dbReference>
<dbReference type="EMBL" id="JAKLUA010000004">
    <property type="protein sequence ID" value="MCG2668570.1"/>
    <property type="molecule type" value="Genomic_DNA"/>
</dbReference>
<accession>A0ABS9LNI0</accession>
<keyword evidence="2" id="KW-0808">Transferase</keyword>
<keyword evidence="3" id="KW-1185">Reference proteome</keyword>
<organism evidence="2 3">
    <name type="scientific">Bradyrhizobium zhengyangense</name>
    <dbReference type="NCBI Taxonomy" id="2911009"/>
    <lineage>
        <taxon>Bacteria</taxon>
        <taxon>Pseudomonadati</taxon>
        <taxon>Pseudomonadota</taxon>
        <taxon>Alphaproteobacteria</taxon>
        <taxon>Hyphomicrobiales</taxon>
        <taxon>Nitrobacteraceae</taxon>
        <taxon>Bradyrhizobium</taxon>
    </lineage>
</organism>
<evidence type="ECO:0000313" key="2">
    <source>
        <dbReference type="EMBL" id="MCG2668570.1"/>
    </source>
</evidence>
<feature type="domain" description="N-acetyltransferase" evidence="1">
    <location>
        <begin position="1"/>
        <end position="86"/>
    </location>
</feature>
<dbReference type="RefSeq" id="WP_237871350.1">
    <property type="nucleotide sequence ID" value="NZ_JAKLUA010000004.1"/>
</dbReference>
<dbReference type="CDD" id="cd04301">
    <property type="entry name" value="NAT_SF"/>
    <property type="match status" value="1"/>
</dbReference>
<name>A0ABS9LNI0_9BRAD</name>
<gene>
    <name evidence="2" type="ORF">L6637_16545</name>
</gene>